<comment type="caution">
    <text evidence="2">The sequence shown here is derived from an EMBL/GenBank/DDBJ whole genome shotgun (WGS) entry which is preliminary data.</text>
</comment>
<name>A0ABN9GM53_9NEOB</name>
<reference evidence="2" key="1">
    <citation type="submission" date="2023-05" db="EMBL/GenBank/DDBJ databases">
        <authorList>
            <person name="Stuckert A."/>
        </authorList>
    </citation>
    <scope>NUCLEOTIDE SEQUENCE</scope>
</reference>
<feature type="compositionally biased region" description="Basic and acidic residues" evidence="1">
    <location>
        <begin position="50"/>
        <end position="64"/>
    </location>
</feature>
<dbReference type="EMBL" id="CATNWA010018870">
    <property type="protein sequence ID" value="CAI9609962.1"/>
    <property type="molecule type" value="Genomic_DNA"/>
</dbReference>
<feature type="region of interest" description="Disordered" evidence="1">
    <location>
        <begin position="44"/>
        <end position="64"/>
    </location>
</feature>
<dbReference type="PANTHER" id="PTHR15892:SF2">
    <property type="entry name" value="LARGE RIBOSOMAL SUBUNIT PROTEIN UL30M"/>
    <property type="match status" value="1"/>
</dbReference>
<dbReference type="Proteomes" id="UP001162483">
    <property type="component" value="Unassembled WGS sequence"/>
</dbReference>
<keyword evidence="3" id="KW-1185">Reference proteome</keyword>
<dbReference type="InterPro" id="IPR005996">
    <property type="entry name" value="Ribosomal_uL30_bac-type"/>
</dbReference>
<proteinExistence type="predicted"/>
<sequence length="97" mass="11267">WHWDSIKLCNQGQSDLKLLTDHPALSLVWPSSIRHKFTRSCLPEETFQPKPEDHEKYGGDAEQPHKLHVITRIQTVVGRPYWEKETWTSKGSKSSNT</sequence>
<accession>A0ABN9GM53</accession>
<organism evidence="2 3">
    <name type="scientific">Staurois parvus</name>
    <dbReference type="NCBI Taxonomy" id="386267"/>
    <lineage>
        <taxon>Eukaryota</taxon>
        <taxon>Metazoa</taxon>
        <taxon>Chordata</taxon>
        <taxon>Craniata</taxon>
        <taxon>Vertebrata</taxon>
        <taxon>Euteleostomi</taxon>
        <taxon>Amphibia</taxon>
        <taxon>Batrachia</taxon>
        <taxon>Anura</taxon>
        <taxon>Neobatrachia</taxon>
        <taxon>Ranoidea</taxon>
        <taxon>Ranidae</taxon>
        <taxon>Staurois</taxon>
    </lineage>
</organism>
<evidence type="ECO:0000313" key="2">
    <source>
        <dbReference type="EMBL" id="CAI9609962.1"/>
    </source>
</evidence>
<feature type="non-terminal residue" evidence="2">
    <location>
        <position position="1"/>
    </location>
</feature>
<dbReference type="PANTHER" id="PTHR15892">
    <property type="entry name" value="MITOCHONDRIAL RIBOSOMAL PROTEIN L30"/>
    <property type="match status" value="1"/>
</dbReference>
<evidence type="ECO:0000313" key="3">
    <source>
        <dbReference type="Proteomes" id="UP001162483"/>
    </source>
</evidence>
<gene>
    <name evidence="2" type="ORF">SPARVUS_LOCUS14337657</name>
</gene>
<evidence type="ECO:0000256" key="1">
    <source>
        <dbReference type="SAM" id="MobiDB-lite"/>
    </source>
</evidence>
<protein>
    <submittedName>
        <fullName evidence="2">Uncharacterized protein</fullName>
    </submittedName>
</protein>